<keyword evidence="1" id="KW-0472">Membrane</keyword>
<evidence type="ECO:0000313" key="2">
    <source>
        <dbReference type="EMBL" id="MPD00300.1"/>
    </source>
</evidence>
<dbReference type="AlphaFoldDB" id="A0A5B7JZP0"/>
<dbReference type="EMBL" id="VSRR010122302">
    <property type="protein sequence ID" value="MPD00300.1"/>
    <property type="molecule type" value="Genomic_DNA"/>
</dbReference>
<dbReference type="Gene3D" id="1.10.10.10">
    <property type="entry name" value="Winged helix-like DNA-binding domain superfamily/Winged helix DNA-binding domain"/>
    <property type="match status" value="1"/>
</dbReference>
<accession>A0A5B7JZP0</accession>
<gene>
    <name evidence="2" type="ORF">E2C01_095763</name>
</gene>
<evidence type="ECO:0000256" key="1">
    <source>
        <dbReference type="SAM" id="Phobius"/>
    </source>
</evidence>
<reference evidence="2 3" key="1">
    <citation type="submission" date="2019-05" db="EMBL/GenBank/DDBJ databases">
        <title>Another draft genome of Portunus trituberculatus and its Hox gene families provides insights of decapod evolution.</title>
        <authorList>
            <person name="Jeong J.-H."/>
            <person name="Song I."/>
            <person name="Kim S."/>
            <person name="Choi T."/>
            <person name="Kim D."/>
            <person name="Ryu S."/>
            <person name="Kim W."/>
        </authorList>
    </citation>
    <scope>NUCLEOTIDE SEQUENCE [LARGE SCALE GENOMIC DNA]</scope>
    <source>
        <tissue evidence="2">Muscle</tissue>
    </source>
</reference>
<keyword evidence="1" id="KW-1133">Transmembrane helix</keyword>
<organism evidence="2 3">
    <name type="scientific">Portunus trituberculatus</name>
    <name type="common">Swimming crab</name>
    <name type="synonym">Neptunus trituberculatus</name>
    <dbReference type="NCBI Taxonomy" id="210409"/>
    <lineage>
        <taxon>Eukaryota</taxon>
        <taxon>Metazoa</taxon>
        <taxon>Ecdysozoa</taxon>
        <taxon>Arthropoda</taxon>
        <taxon>Crustacea</taxon>
        <taxon>Multicrustacea</taxon>
        <taxon>Malacostraca</taxon>
        <taxon>Eumalacostraca</taxon>
        <taxon>Eucarida</taxon>
        <taxon>Decapoda</taxon>
        <taxon>Pleocyemata</taxon>
        <taxon>Brachyura</taxon>
        <taxon>Eubrachyura</taxon>
        <taxon>Portunoidea</taxon>
        <taxon>Portunidae</taxon>
        <taxon>Portuninae</taxon>
        <taxon>Portunus</taxon>
    </lineage>
</organism>
<name>A0A5B7JZP0_PORTR</name>
<keyword evidence="1" id="KW-0812">Transmembrane</keyword>
<comment type="caution">
    <text evidence="2">The sequence shown here is derived from an EMBL/GenBank/DDBJ whole genome shotgun (WGS) entry which is preliminary data.</text>
</comment>
<sequence length="50" mass="5725">MDSDQYVPVYILANCTQFKTITKDHSIIVEALKGAFWGVWGVLVVFIEMF</sequence>
<protein>
    <submittedName>
        <fullName evidence="2">Uncharacterized protein</fullName>
    </submittedName>
</protein>
<keyword evidence="3" id="KW-1185">Reference proteome</keyword>
<proteinExistence type="predicted"/>
<evidence type="ECO:0000313" key="3">
    <source>
        <dbReference type="Proteomes" id="UP000324222"/>
    </source>
</evidence>
<dbReference type="Proteomes" id="UP000324222">
    <property type="component" value="Unassembled WGS sequence"/>
</dbReference>
<feature type="transmembrane region" description="Helical" evidence="1">
    <location>
        <begin position="27"/>
        <end position="47"/>
    </location>
</feature>
<dbReference type="InterPro" id="IPR036388">
    <property type="entry name" value="WH-like_DNA-bd_sf"/>
</dbReference>